<name>A0A6J4UGH8_9BACT</name>
<dbReference type="InterPro" id="IPR029061">
    <property type="entry name" value="THDP-binding"/>
</dbReference>
<dbReference type="EC" id="1.2.4.1" evidence="5"/>
<dbReference type="Gene3D" id="3.40.50.970">
    <property type="match status" value="1"/>
</dbReference>
<feature type="domain" description="Transketolase-like pyrimidine-binding" evidence="4">
    <location>
        <begin position="4"/>
        <end position="179"/>
    </location>
</feature>
<dbReference type="PANTHER" id="PTHR43257:SF2">
    <property type="entry name" value="PYRUVATE DEHYDROGENASE E1 COMPONENT SUBUNIT BETA"/>
    <property type="match status" value="1"/>
</dbReference>
<dbReference type="FunFam" id="3.40.50.970:FF:000001">
    <property type="entry name" value="Pyruvate dehydrogenase E1 beta subunit"/>
    <property type="match status" value="1"/>
</dbReference>
<dbReference type="InterPro" id="IPR005475">
    <property type="entry name" value="Transketolase-like_Pyr-bd"/>
</dbReference>
<evidence type="ECO:0000256" key="2">
    <source>
        <dbReference type="ARBA" id="ARBA00023002"/>
    </source>
</evidence>
<evidence type="ECO:0000259" key="4">
    <source>
        <dbReference type="SMART" id="SM00861"/>
    </source>
</evidence>
<dbReference type="NCBIfam" id="NF006667">
    <property type="entry name" value="PRK09212.1"/>
    <property type="match status" value="1"/>
</dbReference>
<dbReference type="Pfam" id="PF02779">
    <property type="entry name" value="Transket_pyr"/>
    <property type="match status" value="1"/>
</dbReference>
<evidence type="ECO:0000256" key="1">
    <source>
        <dbReference type="ARBA" id="ARBA00001964"/>
    </source>
</evidence>
<evidence type="ECO:0000256" key="3">
    <source>
        <dbReference type="ARBA" id="ARBA00023052"/>
    </source>
</evidence>
<dbReference type="CDD" id="cd07036">
    <property type="entry name" value="TPP_PYR_E1-PDHc-beta_like"/>
    <property type="match status" value="1"/>
</dbReference>
<dbReference type="EMBL" id="CADCWK010000048">
    <property type="protein sequence ID" value="CAA9547557.1"/>
    <property type="molecule type" value="Genomic_DNA"/>
</dbReference>
<dbReference type="SUPFAM" id="SSF52922">
    <property type="entry name" value="TK C-terminal domain-like"/>
    <property type="match status" value="1"/>
</dbReference>
<dbReference type="Pfam" id="PF02780">
    <property type="entry name" value="Transketolase_C"/>
    <property type="match status" value="1"/>
</dbReference>
<accession>A0A6J4UGH8</accession>
<dbReference type="FunFam" id="3.40.50.920:FF:000001">
    <property type="entry name" value="Pyruvate dehydrogenase E1 beta subunit"/>
    <property type="match status" value="1"/>
</dbReference>
<keyword evidence="2 5" id="KW-0560">Oxidoreductase</keyword>
<organism evidence="5">
    <name type="scientific">uncultured Thermomicrobiales bacterium</name>
    <dbReference type="NCBI Taxonomy" id="1645740"/>
    <lineage>
        <taxon>Bacteria</taxon>
        <taxon>Pseudomonadati</taxon>
        <taxon>Thermomicrobiota</taxon>
        <taxon>Thermomicrobia</taxon>
        <taxon>Thermomicrobiales</taxon>
        <taxon>environmental samples</taxon>
    </lineage>
</organism>
<keyword evidence="3" id="KW-0786">Thiamine pyrophosphate</keyword>
<comment type="cofactor">
    <cofactor evidence="1">
        <name>thiamine diphosphate</name>
        <dbReference type="ChEBI" id="CHEBI:58937"/>
    </cofactor>
</comment>
<dbReference type="SUPFAM" id="SSF52518">
    <property type="entry name" value="Thiamin diphosphate-binding fold (THDP-binding)"/>
    <property type="match status" value="1"/>
</dbReference>
<dbReference type="GO" id="GO:0004739">
    <property type="term" value="F:pyruvate dehydrogenase (acetyl-transferring) activity"/>
    <property type="evidence" value="ECO:0007669"/>
    <property type="project" value="UniProtKB-EC"/>
</dbReference>
<reference evidence="5" key="1">
    <citation type="submission" date="2020-02" db="EMBL/GenBank/DDBJ databases">
        <authorList>
            <person name="Meier V. D."/>
        </authorList>
    </citation>
    <scope>NUCLEOTIDE SEQUENCE</scope>
    <source>
        <strain evidence="5">AVDCRST_MAG33</strain>
    </source>
</reference>
<dbReference type="SMART" id="SM00861">
    <property type="entry name" value="Transket_pyr"/>
    <property type="match status" value="1"/>
</dbReference>
<dbReference type="Gene3D" id="3.40.50.920">
    <property type="match status" value="1"/>
</dbReference>
<proteinExistence type="predicted"/>
<evidence type="ECO:0000313" key="5">
    <source>
        <dbReference type="EMBL" id="CAA9547557.1"/>
    </source>
</evidence>
<keyword evidence="5" id="KW-0670">Pyruvate</keyword>
<gene>
    <name evidence="5" type="ORF">AVDCRST_MAG33-601</name>
</gene>
<sequence length="328" mass="35603">MAVMTYRDALKSALADEMERDESVVLIGEDIGLYGGTHLITDKLIDRFGKKRVIDTPIAEGGFTGAAIGMAMNGMKPVVEMMTWNFSFLASDQIIQNAAKLRYFSGGQVSVPIVIRGPNGGGVQLSAQHTHSLEGFYGQFPGLKVVAPATPEDVKGMMLTAIRDPDPVIFMEAGALYGTKGEVPEGDATVPFGKARIAREGSDISLISYGRQVNLLLKVADQLAKEQDVQAEVIDLRSIRPFDSETIIESVKKTNRAVVVQEQWRWFSVASEVAAIIQEHAFDYLDAPVERVSGAEVPAPYARNLEIAAFPGVSQVIEAANRALYRKG</sequence>
<dbReference type="InterPro" id="IPR033248">
    <property type="entry name" value="Transketolase_C"/>
</dbReference>
<dbReference type="PANTHER" id="PTHR43257">
    <property type="entry name" value="PYRUVATE DEHYDROGENASE E1 COMPONENT BETA SUBUNIT"/>
    <property type="match status" value="1"/>
</dbReference>
<dbReference type="InterPro" id="IPR009014">
    <property type="entry name" value="Transketo_C/PFOR_II"/>
</dbReference>
<protein>
    <submittedName>
        <fullName evidence="5">Pyruvate dehydrogenase E1 component beta subunit</fullName>
        <ecNumber evidence="5">1.2.4.1</ecNumber>
    </submittedName>
</protein>
<dbReference type="AlphaFoldDB" id="A0A6J4UGH8"/>